<evidence type="ECO:0000256" key="8">
    <source>
        <dbReference type="ARBA" id="ARBA00022842"/>
    </source>
</evidence>
<reference evidence="13 14" key="1">
    <citation type="submission" date="2019-01" db="EMBL/GenBank/DDBJ databases">
        <title>Lacunisphaera sp. strain TWA-58.</title>
        <authorList>
            <person name="Chen W.-M."/>
        </authorList>
    </citation>
    <scope>NUCLEOTIDE SEQUENCE [LARGE SCALE GENOMIC DNA]</scope>
    <source>
        <strain evidence="13 14">TWA-58</strain>
    </source>
</reference>
<dbReference type="RefSeq" id="WP_129046376.1">
    <property type="nucleotide sequence ID" value="NZ_SDHX01000001.1"/>
</dbReference>
<dbReference type="NCBIfam" id="TIGR02067">
    <property type="entry name" value="his_9_HisN"/>
    <property type="match status" value="1"/>
</dbReference>
<dbReference type="OrthoDB" id="9772456at2"/>
<evidence type="ECO:0000313" key="14">
    <source>
        <dbReference type="Proteomes" id="UP000290218"/>
    </source>
</evidence>
<dbReference type="EC" id="3.1.3.15" evidence="4 11"/>
<dbReference type="GO" id="GO:0046872">
    <property type="term" value="F:metal ion binding"/>
    <property type="evidence" value="ECO:0007669"/>
    <property type="project" value="UniProtKB-KW"/>
</dbReference>
<dbReference type="Proteomes" id="UP000290218">
    <property type="component" value="Unassembled WGS sequence"/>
</dbReference>
<dbReference type="AlphaFoldDB" id="A0A4Q1C805"/>
<dbReference type="PANTHER" id="PTHR43200:SF6">
    <property type="entry name" value="3'(2'),5'-BISPHOSPHATE NUCLEOTIDASE"/>
    <property type="match status" value="1"/>
</dbReference>
<keyword evidence="5" id="KW-0028">Amino-acid biosynthesis</keyword>
<comment type="caution">
    <text evidence="13">The sequence shown here is derived from an EMBL/GenBank/DDBJ whole genome shotgun (WGS) entry which is preliminary data.</text>
</comment>
<evidence type="ECO:0000256" key="3">
    <source>
        <dbReference type="ARBA" id="ARBA00009759"/>
    </source>
</evidence>
<dbReference type="Gene3D" id="3.40.190.80">
    <property type="match status" value="1"/>
</dbReference>
<accession>A0A4Q1C805</accession>
<evidence type="ECO:0000256" key="2">
    <source>
        <dbReference type="ARBA" id="ARBA00004970"/>
    </source>
</evidence>
<dbReference type="SUPFAM" id="SSF56655">
    <property type="entry name" value="Carbohydrate phosphatase"/>
    <property type="match status" value="1"/>
</dbReference>
<evidence type="ECO:0000256" key="5">
    <source>
        <dbReference type="ARBA" id="ARBA00022605"/>
    </source>
</evidence>
<proteinExistence type="inferred from homology"/>
<comment type="pathway">
    <text evidence="2">Amino-acid biosynthesis; L-histidine biosynthesis; L-histidine from 5-phospho-alpha-D-ribose 1-diphosphate: step 8/9.</text>
</comment>
<evidence type="ECO:0000256" key="12">
    <source>
        <dbReference type="PIRSR" id="PIRSR600760-2"/>
    </source>
</evidence>
<keyword evidence="7 13" id="KW-0378">Hydrolase</keyword>
<dbReference type="PROSITE" id="PS00629">
    <property type="entry name" value="IMP_1"/>
    <property type="match status" value="1"/>
</dbReference>
<keyword evidence="8 12" id="KW-0460">Magnesium</keyword>
<evidence type="ECO:0000256" key="7">
    <source>
        <dbReference type="ARBA" id="ARBA00022801"/>
    </source>
</evidence>
<dbReference type="InterPro" id="IPR051090">
    <property type="entry name" value="Inositol_monoP_superfamily"/>
</dbReference>
<dbReference type="CDD" id="cd01641">
    <property type="entry name" value="Bacterial_IMPase_like_1"/>
    <property type="match status" value="1"/>
</dbReference>
<dbReference type="FunFam" id="3.30.540.10:FF:000030">
    <property type="entry name" value="Inositol monophosphatase"/>
    <property type="match status" value="1"/>
</dbReference>
<gene>
    <name evidence="13" type="primary">hisN</name>
    <name evidence="13" type="ORF">ESB00_03665</name>
</gene>
<comment type="catalytic activity">
    <reaction evidence="10">
        <text>L-histidinol phosphate + H2O = L-histidinol + phosphate</text>
        <dbReference type="Rhea" id="RHEA:14465"/>
        <dbReference type="ChEBI" id="CHEBI:15377"/>
        <dbReference type="ChEBI" id="CHEBI:43474"/>
        <dbReference type="ChEBI" id="CHEBI:57699"/>
        <dbReference type="ChEBI" id="CHEBI:57980"/>
        <dbReference type="EC" id="3.1.3.15"/>
    </reaction>
</comment>
<organism evidence="13 14">
    <name type="scientific">Oleiharenicola lentus</name>
    <dbReference type="NCBI Taxonomy" id="2508720"/>
    <lineage>
        <taxon>Bacteria</taxon>
        <taxon>Pseudomonadati</taxon>
        <taxon>Verrucomicrobiota</taxon>
        <taxon>Opitutia</taxon>
        <taxon>Opitutales</taxon>
        <taxon>Opitutaceae</taxon>
        <taxon>Oleiharenicola</taxon>
    </lineage>
</organism>
<dbReference type="InterPro" id="IPR000760">
    <property type="entry name" value="Inositol_monophosphatase-like"/>
</dbReference>
<dbReference type="GO" id="GO:0000105">
    <property type="term" value="P:L-histidine biosynthetic process"/>
    <property type="evidence" value="ECO:0007669"/>
    <property type="project" value="UniProtKB-UniRule"/>
</dbReference>
<dbReference type="InterPro" id="IPR020583">
    <property type="entry name" value="Inositol_monoP_metal-BS"/>
</dbReference>
<feature type="binding site" evidence="12">
    <location>
        <position position="84"/>
    </location>
    <ligand>
        <name>Mg(2+)</name>
        <dbReference type="ChEBI" id="CHEBI:18420"/>
        <label>1</label>
        <note>catalytic</note>
    </ligand>
</feature>
<protein>
    <recommendedName>
        <fullName evidence="4 11">Histidinol-phosphatase</fullName>
        <ecNumber evidence="4 11">3.1.3.15</ecNumber>
    </recommendedName>
</protein>
<feature type="binding site" evidence="12">
    <location>
        <position position="68"/>
    </location>
    <ligand>
        <name>Mg(2+)</name>
        <dbReference type="ChEBI" id="CHEBI:18420"/>
        <label>1</label>
        <note>catalytic</note>
    </ligand>
</feature>
<evidence type="ECO:0000256" key="9">
    <source>
        <dbReference type="ARBA" id="ARBA00023102"/>
    </source>
</evidence>
<evidence type="ECO:0000256" key="1">
    <source>
        <dbReference type="ARBA" id="ARBA00001946"/>
    </source>
</evidence>
<evidence type="ECO:0000256" key="4">
    <source>
        <dbReference type="ARBA" id="ARBA00013085"/>
    </source>
</evidence>
<evidence type="ECO:0000256" key="6">
    <source>
        <dbReference type="ARBA" id="ARBA00022723"/>
    </source>
</evidence>
<feature type="binding site" evidence="12">
    <location>
        <position position="208"/>
    </location>
    <ligand>
        <name>Mg(2+)</name>
        <dbReference type="ChEBI" id="CHEBI:18420"/>
        <label>1</label>
        <note>catalytic</note>
    </ligand>
</feature>
<dbReference type="InterPro" id="IPR011809">
    <property type="entry name" value="His_9_proposed"/>
</dbReference>
<keyword evidence="9" id="KW-0368">Histidine biosynthesis</keyword>
<evidence type="ECO:0000256" key="11">
    <source>
        <dbReference type="NCBIfam" id="TIGR02067"/>
    </source>
</evidence>
<keyword evidence="14" id="KW-1185">Reference proteome</keyword>
<dbReference type="EMBL" id="SDHX01000001">
    <property type="protein sequence ID" value="RXK55008.1"/>
    <property type="molecule type" value="Genomic_DNA"/>
</dbReference>
<keyword evidence="6 12" id="KW-0479">Metal-binding</keyword>
<dbReference type="Pfam" id="PF00459">
    <property type="entry name" value="Inositol_P"/>
    <property type="match status" value="1"/>
</dbReference>
<evidence type="ECO:0000313" key="13">
    <source>
        <dbReference type="EMBL" id="RXK55008.1"/>
    </source>
</evidence>
<dbReference type="GO" id="GO:0004401">
    <property type="term" value="F:histidinol-phosphatase activity"/>
    <property type="evidence" value="ECO:0007669"/>
    <property type="project" value="UniProtKB-UniRule"/>
</dbReference>
<dbReference type="PANTHER" id="PTHR43200">
    <property type="entry name" value="PHOSPHATASE"/>
    <property type="match status" value="1"/>
</dbReference>
<sequence>MDLSPHRAFLLELAQASGDFTRPLFGRLDLAVESKSDASPVTQADRGAEELMRRMIRSKFPTHGVLGEEFGPDRTDAEFVWVLDPVDGTKSFITGVPLWGTLIALLHHGQPVLGCINQPVLNQLVVGDGKTTTLNGAPVRCRPTTRLADSTLLTCDWLTPAQYQDAAAFDRLAKSAKLCRTWGDAYAYLVLATGWADLVVDPIMNPWDVAALVPVIRGAGGVITDWSGGPAYPASSTVAAATPELHAAALATLRPL</sequence>
<comment type="cofactor">
    <cofactor evidence="1 12">
        <name>Mg(2+)</name>
        <dbReference type="ChEBI" id="CHEBI:18420"/>
    </cofactor>
</comment>
<dbReference type="PRINTS" id="PR00377">
    <property type="entry name" value="IMPHPHTASES"/>
</dbReference>
<evidence type="ECO:0000256" key="10">
    <source>
        <dbReference type="ARBA" id="ARBA00049158"/>
    </source>
</evidence>
<dbReference type="Gene3D" id="3.30.540.10">
    <property type="entry name" value="Fructose-1,6-Bisphosphatase, subunit A, domain 1"/>
    <property type="match status" value="1"/>
</dbReference>
<dbReference type="UniPathway" id="UPA00031">
    <property type="reaction ID" value="UER00013"/>
</dbReference>
<feature type="binding site" evidence="12">
    <location>
        <position position="87"/>
    </location>
    <ligand>
        <name>Mg(2+)</name>
        <dbReference type="ChEBI" id="CHEBI:18420"/>
        <label>1</label>
        <note>catalytic</note>
    </ligand>
</feature>
<name>A0A4Q1C805_9BACT</name>
<comment type="similarity">
    <text evidence="3">Belongs to the inositol monophosphatase superfamily.</text>
</comment>